<dbReference type="Gene3D" id="1.10.10.1320">
    <property type="entry name" value="Anti-sigma factor, zinc-finger domain"/>
    <property type="match status" value="1"/>
</dbReference>
<feature type="region of interest" description="Disordered" evidence="3">
    <location>
        <begin position="238"/>
        <end position="290"/>
    </location>
</feature>
<keyword evidence="1" id="KW-0805">Transcription regulation</keyword>
<feature type="domain" description="Putative zinc-finger" evidence="4">
    <location>
        <begin position="25"/>
        <end position="53"/>
    </location>
</feature>
<evidence type="ECO:0000259" key="4">
    <source>
        <dbReference type="Pfam" id="PF13490"/>
    </source>
</evidence>
<dbReference type="EMBL" id="JANFNH010000022">
    <property type="protein sequence ID" value="MCQ4043976.1"/>
    <property type="molecule type" value="Genomic_DNA"/>
</dbReference>
<comment type="caution">
    <text evidence="5">The sequence shown here is derived from an EMBL/GenBank/DDBJ whole genome shotgun (WGS) entry which is preliminary data.</text>
</comment>
<gene>
    <name evidence="5" type="ORF">NON19_18585</name>
</gene>
<organism evidence="5 6">
    <name type="scientific">Streptantibioticus rubrisoli</name>
    <dbReference type="NCBI Taxonomy" id="1387313"/>
    <lineage>
        <taxon>Bacteria</taxon>
        <taxon>Bacillati</taxon>
        <taxon>Actinomycetota</taxon>
        <taxon>Actinomycetes</taxon>
        <taxon>Kitasatosporales</taxon>
        <taxon>Streptomycetaceae</taxon>
        <taxon>Streptantibioticus</taxon>
    </lineage>
</organism>
<sequence>MSGTGPFRSGTSGTARSTAEEHLGDRLAAFVDGELPDDTRERVLAHLATCEQCKTEADEQRRLKNAVADAMPPALSAGLLARLQGLPGHGPGGDGPYLGGGLFGPQDDFCAAERPDDSREPFGRQEGARAYLPPNGASALTPSSGRLDGFRFRIHDVNRSASRGRRFAFAAAGAFSLAAIALGGALPLDAAVEGGGTADAGAGSAVTPPGGGGNGALLAGRERPGGPLGGTAAHVRPLSAPGPMLLPQGGRAPVSLASTTPEAVPQPPMPLTARSVAPSPLPLLGSGPAR</sequence>
<feature type="region of interest" description="Disordered" evidence="3">
    <location>
        <begin position="1"/>
        <end position="21"/>
    </location>
</feature>
<feature type="compositionally biased region" description="Polar residues" evidence="3">
    <location>
        <begin position="1"/>
        <end position="17"/>
    </location>
</feature>
<name>A0ABT1PF18_9ACTN</name>
<dbReference type="InterPro" id="IPR041916">
    <property type="entry name" value="Anti_sigma_zinc_sf"/>
</dbReference>
<evidence type="ECO:0000256" key="3">
    <source>
        <dbReference type="SAM" id="MobiDB-lite"/>
    </source>
</evidence>
<evidence type="ECO:0000313" key="5">
    <source>
        <dbReference type="EMBL" id="MCQ4043976.1"/>
    </source>
</evidence>
<dbReference type="Pfam" id="PF13490">
    <property type="entry name" value="zf-HC2"/>
    <property type="match status" value="1"/>
</dbReference>
<feature type="region of interest" description="Disordered" evidence="3">
    <location>
        <begin position="114"/>
        <end position="143"/>
    </location>
</feature>
<evidence type="ECO:0000313" key="6">
    <source>
        <dbReference type="Proteomes" id="UP001206206"/>
    </source>
</evidence>
<proteinExistence type="predicted"/>
<dbReference type="Proteomes" id="UP001206206">
    <property type="component" value="Unassembled WGS sequence"/>
</dbReference>
<accession>A0ABT1PF18</accession>
<keyword evidence="6" id="KW-1185">Reference proteome</keyword>
<reference evidence="5 6" key="1">
    <citation type="submission" date="2022-06" db="EMBL/GenBank/DDBJ databases">
        <title>Draft genome sequence of type strain Streptomyces rubrisoli DSM 42083.</title>
        <authorList>
            <person name="Duangmal K."/>
            <person name="Klaysubun C."/>
        </authorList>
    </citation>
    <scope>NUCLEOTIDE SEQUENCE [LARGE SCALE GENOMIC DNA]</scope>
    <source>
        <strain evidence="5 6">DSM 42083</strain>
    </source>
</reference>
<dbReference type="RefSeq" id="WP_255929513.1">
    <property type="nucleotide sequence ID" value="NZ_JANFNH010000022.1"/>
</dbReference>
<evidence type="ECO:0000256" key="2">
    <source>
        <dbReference type="ARBA" id="ARBA00023163"/>
    </source>
</evidence>
<evidence type="ECO:0000256" key="1">
    <source>
        <dbReference type="ARBA" id="ARBA00023015"/>
    </source>
</evidence>
<feature type="compositionally biased region" description="Basic and acidic residues" evidence="3">
    <location>
        <begin position="114"/>
        <end position="127"/>
    </location>
</feature>
<dbReference type="InterPro" id="IPR027383">
    <property type="entry name" value="Znf_put"/>
</dbReference>
<protein>
    <submittedName>
        <fullName evidence="5">Zf-HC2 domain-containing protein</fullName>
    </submittedName>
</protein>
<keyword evidence="2" id="KW-0804">Transcription</keyword>